<keyword evidence="2 5" id="KW-0808">Transferase</keyword>
<dbReference type="EC" id="2.1.-.-" evidence="5"/>
<proteinExistence type="predicted"/>
<dbReference type="PANTHER" id="PTHR43464">
    <property type="entry name" value="METHYLTRANSFERASE"/>
    <property type="match status" value="1"/>
</dbReference>
<dbReference type="CDD" id="cd02440">
    <property type="entry name" value="AdoMet_MTases"/>
    <property type="match status" value="1"/>
</dbReference>
<dbReference type="SUPFAM" id="SSF53335">
    <property type="entry name" value="S-adenosyl-L-methionine-dependent methyltransferases"/>
    <property type="match status" value="1"/>
</dbReference>
<evidence type="ECO:0000256" key="1">
    <source>
        <dbReference type="ARBA" id="ARBA00022603"/>
    </source>
</evidence>
<feature type="non-terminal residue" evidence="5">
    <location>
        <position position="148"/>
    </location>
</feature>
<dbReference type="Proteomes" id="UP001582793">
    <property type="component" value="Unassembled WGS sequence"/>
</dbReference>
<name>A0ABV5D564_9ACTN</name>
<dbReference type="EMBL" id="JBCGDC010000204">
    <property type="protein sequence ID" value="MFB6398133.1"/>
    <property type="molecule type" value="Genomic_DNA"/>
</dbReference>
<dbReference type="Pfam" id="PF13649">
    <property type="entry name" value="Methyltransf_25"/>
    <property type="match status" value="1"/>
</dbReference>
<sequence length="148" mass="16048">MSEQFDRAYWEDRYRGHHPSHPHREPNPYLVAETTDLAPGTALEAGCGEGAEAIWLASRGWRVTAVDIAAAALDRAREHARNLGADVADRVEWVRADLTGWVPAEEHFDLVCAHYVHPATPGETLFTRLAAAVAPGGTLLVVGHAPAP</sequence>
<evidence type="ECO:0000256" key="3">
    <source>
        <dbReference type="ARBA" id="ARBA00022691"/>
    </source>
</evidence>
<keyword evidence="3" id="KW-0949">S-adenosyl-L-methionine</keyword>
<evidence type="ECO:0000313" key="5">
    <source>
        <dbReference type="EMBL" id="MFB6398133.1"/>
    </source>
</evidence>
<evidence type="ECO:0000313" key="6">
    <source>
        <dbReference type="Proteomes" id="UP001582793"/>
    </source>
</evidence>
<protein>
    <submittedName>
        <fullName evidence="5">Class I SAM-dependent methyltransferase</fullName>
        <ecNumber evidence="5">2.1.-.-</ecNumber>
    </submittedName>
</protein>
<comment type="caution">
    <text evidence="5">The sequence shown here is derived from an EMBL/GenBank/DDBJ whole genome shotgun (WGS) entry which is preliminary data.</text>
</comment>
<evidence type="ECO:0000256" key="2">
    <source>
        <dbReference type="ARBA" id="ARBA00022679"/>
    </source>
</evidence>
<dbReference type="RefSeq" id="WP_375737000.1">
    <property type="nucleotide sequence ID" value="NZ_JBCGDC010000204.1"/>
</dbReference>
<dbReference type="InterPro" id="IPR029063">
    <property type="entry name" value="SAM-dependent_MTases_sf"/>
</dbReference>
<feature type="domain" description="Methyltransferase" evidence="4">
    <location>
        <begin position="43"/>
        <end position="137"/>
    </location>
</feature>
<accession>A0ABV5D564</accession>
<dbReference type="GO" id="GO:0032259">
    <property type="term" value="P:methylation"/>
    <property type="evidence" value="ECO:0007669"/>
    <property type="project" value="UniProtKB-KW"/>
</dbReference>
<dbReference type="PANTHER" id="PTHR43464:SF19">
    <property type="entry name" value="UBIQUINONE BIOSYNTHESIS O-METHYLTRANSFERASE, MITOCHONDRIAL"/>
    <property type="match status" value="1"/>
</dbReference>
<keyword evidence="6" id="KW-1185">Reference proteome</keyword>
<reference evidence="5 6" key="1">
    <citation type="submission" date="2024-04" db="EMBL/GenBank/DDBJ databases">
        <title>Polymorphospora sp. isolated from Baiyangdian Lake in Xiong'an New Area.</title>
        <authorList>
            <person name="Zhang X."/>
            <person name="Liu J."/>
        </authorList>
    </citation>
    <scope>NUCLEOTIDE SEQUENCE [LARGE SCALE GENOMIC DNA]</scope>
    <source>
        <strain evidence="5 6">2-325</strain>
    </source>
</reference>
<keyword evidence="1 5" id="KW-0489">Methyltransferase</keyword>
<dbReference type="GO" id="GO:0008168">
    <property type="term" value="F:methyltransferase activity"/>
    <property type="evidence" value="ECO:0007669"/>
    <property type="project" value="UniProtKB-KW"/>
</dbReference>
<dbReference type="Gene3D" id="3.40.50.150">
    <property type="entry name" value="Vaccinia Virus protein VP39"/>
    <property type="match status" value="1"/>
</dbReference>
<evidence type="ECO:0000259" key="4">
    <source>
        <dbReference type="Pfam" id="PF13649"/>
    </source>
</evidence>
<gene>
    <name evidence="5" type="ORF">AAFH96_34420</name>
</gene>
<organism evidence="5 6">
    <name type="scientific">Polymorphospora lycopeni</name>
    <dbReference type="NCBI Taxonomy" id="3140240"/>
    <lineage>
        <taxon>Bacteria</taxon>
        <taxon>Bacillati</taxon>
        <taxon>Actinomycetota</taxon>
        <taxon>Actinomycetes</taxon>
        <taxon>Micromonosporales</taxon>
        <taxon>Micromonosporaceae</taxon>
        <taxon>Polymorphospora</taxon>
    </lineage>
</organism>
<dbReference type="InterPro" id="IPR041698">
    <property type="entry name" value="Methyltransf_25"/>
</dbReference>